<comment type="caution">
    <text evidence="3">The sequence shown here is derived from an EMBL/GenBank/DDBJ whole genome shotgun (WGS) entry which is preliminary data.</text>
</comment>
<dbReference type="CDD" id="cd10955">
    <property type="entry name" value="CE4_BH0857_like"/>
    <property type="match status" value="1"/>
</dbReference>
<evidence type="ECO:0000313" key="4">
    <source>
        <dbReference type="Proteomes" id="UP000784880"/>
    </source>
</evidence>
<keyword evidence="1" id="KW-0812">Transmembrane</keyword>
<dbReference type="PANTHER" id="PTHR10587:SF134">
    <property type="entry name" value="SECRETED PROTEIN"/>
    <property type="match status" value="1"/>
</dbReference>
<dbReference type="RefSeq" id="WP_217067926.1">
    <property type="nucleotide sequence ID" value="NZ_JAHQCS010000151.1"/>
</dbReference>
<dbReference type="Proteomes" id="UP000784880">
    <property type="component" value="Unassembled WGS sequence"/>
</dbReference>
<keyword evidence="4" id="KW-1185">Reference proteome</keyword>
<keyword evidence="1" id="KW-1133">Transmembrane helix</keyword>
<evidence type="ECO:0000313" key="3">
    <source>
        <dbReference type="EMBL" id="MBU9713779.1"/>
    </source>
</evidence>
<feature type="transmembrane region" description="Helical" evidence="1">
    <location>
        <begin position="12"/>
        <end position="31"/>
    </location>
</feature>
<sequence>MGSDNLHHKNRRILILIPVVSIILITIFFHINQRESSPPFSRPAGDHLSLSKEERNLYPTIPILHQEEEIDVNAIQEKWNTKTLTASEWGEKIPKVRNRMNTDQKVIALTFDACGGPYGSGYDEKLISFLREEQIPATLFINARWIHENEEIFIDLSKDELFSIENHGTEHLPLSIHGKTAWGISGTTSVNEVINEVMDNQYLIFEITGRYPSFFRSGTAFYDDISVQIVEDLGMKAVNYDILGDAGATFSAEQVKNALIHSNPGSIALLHMNQPSSGTAQGVIDAIPLLKERGFKFVHLTDYELIE</sequence>
<dbReference type="PROSITE" id="PS51677">
    <property type="entry name" value="NODB"/>
    <property type="match status" value="1"/>
</dbReference>
<evidence type="ECO:0000256" key="1">
    <source>
        <dbReference type="SAM" id="Phobius"/>
    </source>
</evidence>
<dbReference type="Pfam" id="PF01522">
    <property type="entry name" value="Polysacc_deac_1"/>
    <property type="match status" value="1"/>
</dbReference>
<dbReference type="EMBL" id="JAHQCS010000151">
    <property type="protein sequence ID" value="MBU9713779.1"/>
    <property type="molecule type" value="Genomic_DNA"/>
</dbReference>
<reference evidence="3 4" key="1">
    <citation type="submission" date="2021-06" db="EMBL/GenBank/DDBJ databases">
        <title>Bacillus sp. RD4P76, an endophyte from a halophyte.</title>
        <authorList>
            <person name="Sun J.-Q."/>
        </authorList>
    </citation>
    <scope>NUCLEOTIDE SEQUENCE [LARGE SCALE GENOMIC DNA]</scope>
    <source>
        <strain evidence="3 4">CGMCC 1.15917</strain>
    </source>
</reference>
<name>A0ABS6JJB1_9BACI</name>
<keyword evidence="1" id="KW-0472">Membrane</keyword>
<evidence type="ECO:0000259" key="2">
    <source>
        <dbReference type="PROSITE" id="PS51677"/>
    </source>
</evidence>
<organism evidence="3 4">
    <name type="scientific">Evansella tamaricis</name>
    <dbReference type="NCBI Taxonomy" id="2069301"/>
    <lineage>
        <taxon>Bacteria</taxon>
        <taxon>Bacillati</taxon>
        <taxon>Bacillota</taxon>
        <taxon>Bacilli</taxon>
        <taxon>Bacillales</taxon>
        <taxon>Bacillaceae</taxon>
        <taxon>Evansella</taxon>
    </lineage>
</organism>
<dbReference type="PANTHER" id="PTHR10587">
    <property type="entry name" value="GLYCOSYL TRANSFERASE-RELATED"/>
    <property type="match status" value="1"/>
</dbReference>
<gene>
    <name evidence="3" type="ORF">KS419_18785</name>
</gene>
<proteinExistence type="predicted"/>
<accession>A0ABS6JJB1</accession>
<dbReference type="InterPro" id="IPR050248">
    <property type="entry name" value="Polysacc_deacetylase_ArnD"/>
</dbReference>
<feature type="domain" description="NodB homology" evidence="2">
    <location>
        <begin position="105"/>
        <end position="298"/>
    </location>
</feature>
<protein>
    <submittedName>
        <fullName evidence="3">Polysaccharide deacetylase family protein</fullName>
    </submittedName>
</protein>
<dbReference type="InterPro" id="IPR002509">
    <property type="entry name" value="NODB_dom"/>
</dbReference>